<protein>
    <submittedName>
        <fullName evidence="2">Uncharacterized protein</fullName>
    </submittedName>
</protein>
<dbReference type="AlphaFoldDB" id="A0A1G1XMX7"/>
<feature type="compositionally biased region" description="Basic residues" evidence="1">
    <location>
        <begin position="38"/>
        <end position="53"/>
    </location>
</feature>
<proteinExistence type="predicted"/>
<organism evidence="2 3">
    <name type="scientific">Candidatus Buchananbacteria bacterium RBG_13_36_9</name>
    <dbReference type="NCBI Taxonomy" id="1797530"/>
    <lineage>
        <taxon>Bacteria</taxon>
        <taxon>Candidatus Buchananiibacteriota</taxon>
    </lineage>
</organism>
<accession>A0A1G1XMX7</accession>
<reference evidence="2 3" key="1">
    <citation type="journal article" date="2016" name="Nat. Commun.">
        <title>Thousands of microbial genomes shed light on interconnected biogeochemical processes in an aquifer system.</title>
        <authorList>
            <person name="Anantharaman K."/>
            <person name="Brown C.T."/>
            <person name="Hug L.A."/>
            <person name="Sharon I."/>
            <person name="Castelle C.J."/>
            <person name="Probst A.J."/>
            <person name="Thomas B.C."/>
            <person name="Singh A."/>
            <person name="Wilkins M.J."/>
            <person name="Karaoz U."/>
            <person name="Brodie E.L."/>
            <person name="Williams K.H."/>
            <person name="Hubbard S.S."/>
            <person name="Banfield J.F."/>
        </authorList>
    </citation>
    <scope>NUCLEOTIDE SEQUENCE [LARGE SCALE GENOMIC DNA]</scope>
</reference>
<sequence>MPPKNHPLTQKETPYECIYGKNHREVNHGHKKEESRPGRKKRSKLKKRRKARLRWSFNSIEA</sequence>
<name>A0A1G1XMX7_9BACT</name>
<feature type="compositionally biased region" description="Basic and acidic residues" evidence="1">
    <location>
        <begin position="22"/>
        <end position="37"/>
    </location>
</feature>
<evidence type="ECO:0000313" key="2">
    <source>
        <dbReference type="EMBL" id="OGY41321.1"/>
    </source>
</evidence>
<dbReference type="Proteomes" id="UP000176498">
    <property type="component" value="Unassembled WGS sequence"/>
</dbReference>
<evidence type="ECO:0000256" key="1">
    <source>
        <dbReference type="SAM" id="MobiDB-lite"/>
    </source>
</evidence>
<feature type="region of interest" description="Disordered" evidence="1">
    <location>
        <begin position="21"/>
        <end position="62"/>
    </location>
</feature>
<dbReference type="EMBL" id="MHHZ01000020">
    <property type="protein sequence ID" value="OGY41321.1"/>
    <property type="molecule type" value="Genomic_DNA"/>
</dbReference>
<evidence type="ECO:0000313" key="3">
    <source>
        <dbReference type="Proteomes" id="UP000176498"/>
    </source>
</evidence>
<comment type="caution">
    <text evidence="2">The sequence shown here is derived from an EMBL/GenBank/DDBJ whole genome shotgun (WGS) entry which is preliminary data.</text>
</comment>
<gene>
    <name evidence="2" type="ORF">A2Y82_03880</name>
</gene>